<dbReference type="Proteomes" id="UP000501366">
    <property type="component" value="Chromosome"/>
</dbReference>
<organism evidence="1 2">
    <name type="scientific">Mannheimia granulomatis</name>
    <dbReference type="NCBI Taxonomy" id="85402"/>
    <lineage>
        <taxon>Bacteria</taxon>
        <taxon>Pseudomonadati</taxon>
        <taxon>Pseudomonadota</taxon>
        <taxon>Gammaproteobacteria</taxon>
        <taxon>Pasteurellales</taxon>
        <taxon>Pasteurellaceae</taxon>
        <taxon>Mannheimia</taxon>
    </lineage>
</organism>
<accession>A0A6G8JH09</accession>
<reference evidence="1 2" key="1">
    <citation type="submission" date="2016-03" db="EMBL/GenBank/DDBJ databases">
        <authorList>
            <person name="Bojesen A.M."/>
            <person name="Planet P."/>
            <person name="Hansen M.J."/>
        </authorList>
    </citation>
    <scope>NUCLEOTIDE SEQUENCE [LARGE SCALE GENOMIC DNA]</scope>
    <source>
        <strain evidence="1 2">B 234/94</strain>
    </source>
</reference>
<dbReference type="EMBL" id="CP015030">
    <property type="protein sequence ID" value="QIM66366.1"/>
    <property type="molecule type" value="Genomic_DNA"/>
</dbReference>
<gene>
    <name evidence="1" type="ORF">A4G16_02735</name>
</gene>
<dbReference type="AlphaFoldDB" id="A0A6G8JH09"/>
<evidence type="ECO:0008006" key="3">
    <source>
        <dbReference type="Google" id="ProtNLM"/>
    </source>
</evidence>
<evidence type="ECO:0000313" key="2">
    <source>
        <dbReference type="Proteomes" id="UP000501366"/>
    </source>
</evidence>
<dbReference type="KEGG" id="mgra:A4G16_02735"/>
<dbReference type="InterPro" id="IPR009363">
    <property type="entry name" value="Phage_Mu_Gp16"/>
</dbReference>
<dbReference type="Pfam" id="PF06252">
    <property type="entry name" value="GemA"/>
    <property type="match status" value="1"/>
</dbReference>
<name>A0A6G8JH09_9PAST</name>
<evidence type="ECO:0000313" key="1">
    <source>
        <dbReference type="EMBL" id="QIM66366.1"/>
    </source>
</evidence>
<proteinExistence type="predicted"/>
<protein>
    <recommendedName>
        <fullName evidence="3">Rha family transcriptional regulator</fullName>
    </recommendedName>
</protein>
<sequence length="130" mass="15328">MHTKLIQLIHIGKEQLGMDEETYRSLLRQQFGKSSSKELKENELRQLIATLQQKGAKIRLPQMRTTLTPLQRKLWAVWKSTADEATNNALNAYVVRMGIDMRWNQLNNQQATFVLETLKQWQRRLGDKYE</sequence>
<dbReference type="RefSeq" id="WP_165888601.1">
    <property type="nucleotide sequence ID" value="NZ_CP015030.1"/>
</dbReference>